<evidence type="ECO:0008006" key="3">
    <source>
        <dbReference type="Google" id="ProtNLM"/>
    </source>
</evidence>
<protein>
    <recommendedName>
        <fullName evidence="3">Class I lanthipeptide</fullName>
    </recommendedName>
</protein>
<reference evidence="1 2" key="1">
    <citation type="submission" date="2022-07" db="EMBL/GenBank/DDBJ databases">
        <authorList>
            <person name="Criscuolo A."/>
        </authorList>
    </citation>
    <scope>NUCLEOTIDE SEQUENCE [LARGE SCALE GENOMIC DNA]</scope>
    <source>
        <strain evidence="2">CIP 111951</strain>
    </source>
</reference>
<accession>A0ABM9GHJ6</accession>
<proteinExistence type="predicted"/>
<comment type="caution">
    <text evidence="1">The sequence shown here is derived from an EMBL/GenBank/DDBJ whole genome shotgun (WGS) entry which is preliminary data.</text>
</comment>
<evidence type="ECO:0000313" key="1">
    <source>
        <dbReference type="EMBL" id="CAH9058024.1"/>
    </source>
</evidence>
<dbReference type="Proteomes" id="UP001152485">
    <property type="component" value="Unassembled WGS sequence"/>
</dbReference>
<sequence length="66" mass="6841">MQLRLNKKKMKTLSKDKNSIPLAQTPAIGGGILTESLCVTYSHGGCCGTVAPTVRDCSAGGITCQS</sequence>
<dbReference type="RefSeq" id="WP_261592947.1">
    <property type="nucleotide sequence ID" value="NZ_CAMAPD010000007.1"/>
</dbReference>
<name>A0ABM9GHJ6_9GAMM</name>
<organism evidence="1 2">
    <name type="scientific">Pseudoalteromonas holothuriae</name>
    <dbReference type="NCBI Taxonomy" id="2963714"/>
    <lineage>
        <taxon>Bacteria</taxon>
        <taxon>Pseudomonadati</taxon>
        <taxon>Pseudomonadota</taxon>
        <taxon>Gammaproteobacteria</taxon>
        <taxon>Alteromonadales</taxon>
        <taxon>Pseudoalteromonadaceae</taxon>
        <taxon>Pseudoalteromonas</taxon>
    </lineage>
</organism>
<gene>
    <name evidence="1" type="ORF">PSECIP111951_01786</name>
</gene>
<dbReference type="EMBL" id="CAMAPD010000007">
    <property type="protein sequence ID" value="CAH9058024.1"/>
    <property type="molecule type" value="Genomic_DNA"/>
</dbReference>
<evidence type="ECO:0000313" key="2">
    <source>
        <dbReference type="Proteomes" id="UP001152485"/>
    </source>
</evidence>